<keyword evidence="1" id="KW-0540">Nuclease</keyword>
<dbReference type="GO" id="GO:0003676">
    <property type="term" value="F:nucleic acid binding"/>
    <property type="evidence" value="ECO:0007669"/>
    <property type="project" value="InterPro"/>
</dbReference>
<dbReference type="OrthoDB" id="446462at2759"/>
<dbReference type="InterPro" id="IPR051132">
    <property type="entry name" value="3-5_Exonuclease_domain"/>
</dbReference>
<dbReference type="PANTHER" id="PTHR13620">
    <property type="entry name" value="3-5 EXONUCLEASE"/>
    <property type="match status" value="1"/>
</dbReference>
<evidence type="ECO:0000256" key="1">
    <source>
        <dbReference type="ARBA" id="ARBA00022722"/>
    </source>
</evidence>
<dbReference type="GeneID" id="113853232"/>
<dbReference type="GO" id="GO:0008408">
    <property type="term" value="F:3'-5' exonuclease activity"/>
    <property type="evidence" value="ECO:0007669"/>
    <property type="project" value="InterPro"/>
</dbReference>
<dbReference type="KEGG" id="aprc:113853232"/>
<evidence type="ECO:0000256" key="2">
    <source>
        <dbReference type="ARBA" id="ARBA00022801"/>
    </source>
</evidence>
<protein>
    <submittedName>
        <fullName evidence="5">Werner Syndrome-like exonuclease</fullName>
    </submittedName>
</protein>
<dbReference type="SMART" id="SM00474">
    <property type="entry name" value="35EXOc"/>
    <property type="match status" value="1"/>
</dbReference>
<dbReference type="SUPFAM" id="SSF53098">
    <property type="entry name" value="Ribonuclease H-like"/>
    <property type="match status" value="1"/>
</dbReference>
<dbReference type="Proteomes" id="UP000694853">
    <property type="component" value="Unplaced"/>
</dbReference>
<accession>A0A8B8K733</accession>
<dbReference type="InterPro" id="IPR002562">
    <property type="entry name" value="3'-5'_exonuclease_dom"/>
</dbReference>
<dbReference type="CDD" id="cd06141">
    <property type="entry name" value="WRN_exo"/>
    <property type="match status" value="1"/>
</dbReference>
<sequence length="217" mass="24784">MSMDASDSNATVIFDTSNSKYLVLFDRLAIETTVTDKASIAEEWVQQVLSTYVGKQMVIGLDTEWMRDQNKKMKVAILQLCVEDKCLIFQMFRMDYIPQSLRSFMVHSDFKFVGVGILQDIKRLNNEYGLECNEGIDVSKLAKTQWPNRFSSLGLKNLAKELVGLNMKKSKEVCTSEWQLRELTLDQVEYACIDAYASYKIGKKLLIENGVSPTLFN</sequence>
<name>A0A8B8K733_ABRPR</name>
<dbReference type="RefSeq" id="XP_027339535.1">
    <property type="nucleotide sequence ID" value="XM_027483734.1"/>
</dbReference>
<proteinExistence type="predicted"/>
<feature type="domain" description="3'-5' exonuclease" evidence="3">
    <location>
        <begin position="36"/>
        <end position="210"/>
    </location>
</feature>
<evidence type="ECO:0000259" key="3">
    <source>
        <dbReference type="SMART" id="SM00474"/>
    </source>
</evidence>
<dbReference type="GO" id="GO:0005634">
    <property type="term" value="C:nucleus"/>
    <property type="evidence" value="ECO:0007669"/>
    <property type="project" value="TreeGrafter"/>
</dbReference>
<keyword evidence="4" id="KW-1185">Reference proteome</keyword>
<dbReference type="InterPro" id="IPR012337">
    <property type="entry name" value="RNaseH-like_sf"/>
</dbReference>
<organism evidence="4 5">
    <name type="scientific">Abrus precatorius</name>
    <name type="common">Indian licorice</name>
    <name type="synonym">Glycine abrus</name>
    <dbReference type="NCBI Taxonomy" id="3816"/>
    <lineage>
        <taxon>Eukaryota</taxon>
        <taxon>Viridiplantae</taxon>
        <taxon>Streptophyta</taxon>
        <taxon>Embryophyta</taxon>
        <taxon>Tracheophyta</taxon>
        <taxon>Spermatophyta</taxon>
        <taxon>Magnoliopsida</taxon>
        <taxon>eudicotyledons</taxon>
        <taxon>Gunneridae</taxon>
        <taxon>Pentapetalae</taxon>
        <taxon>rosids</taxon>
        <taxon>fabids</taxon>
        <taxon>Fabales</taxon>
        <taxon>Fabaceae</taxon>
        <taxon>Papilionoideae</taxon>
        <taxon>50 kb inversion clade</taxon>
        <taxon>NPAAA clade</taxon>
        <taxon>indigoferoid/millettioid clade</taxon>
        <taxon>Abreae</taxon>
        <taxon>Abrus</taxon>
    </lineage>
</organism>
<evidence type="ECO:0000313" key="4">
    <source>
        <dbReference type="Proteomes" id="UP000694853"/>
    </source>
</evidence>
<dbReference type="GO" id="GO:0005737">
    <property type="term" value="C:cytoplasm"/>
    <property type="evidence" value="ECO:0007669"/>
    <property type="project" value="TreeGrafter"/>
</dbReference>
<dbReference type="AlphaFoldDB" id="A0A8B8K733"/>
<gene>
    <name evidence="5" type="primary">LOC113853232</name>
</gene>
<keyword evidence="2" id="KW-0378">Hydrolase</keyword>
<dbReference type="PANTHER" id="PTHR13620:SF121">
    <property type="entry name" value="EMB|CAB82946.1-RELATED"/>
    <property type="match status" value="1"/>
</dbReference>
<reference evidence="5" key="2">
    <citation type="submission" date="2025-08" db="UniProtKB">
        <authorList>
            <consortium name="RefSeq"/>
        </authorList>
    </citation>
    <scope>IDENTIFICATION</scope>
    <source>
        <tissue evidence="5">Young leaves</tissue>
    </source>
</reference>
<dbReference type="InterPro" id="IPR036397">
    <property type="entry name" value="RNaseH_sf"/>
</dbReference>
<evidence type="ECO:0000313" key="5">
    <source>
        <dbReference type="RefSeq" id="XP_027339535.1"/>
    </source>
</evidence>
<reference evidence="4" key="1">
    <citation type="journal article" date="2019" name="Toxins">
        <title>Detection of Abrin-Like and Prepropulchellin-Like Toxin Genes and Transcripts Using Whole Genome Sequencing and Full-Length Transcript Sequencing of Abrus precatorius.</title>
        <authorList>
            <person name="Hovde B.T."/>
            <person name="Daligault H.E."/>
            <person name="Hanschen E.R."/>
            <person name="Kunde Y.A."/>
            <person name="Johnson M.B."/>
            <person name="Starkenburg S.R."/>
            <person name="Johnson S.L."/>
        </authorList>
    </citation>
    <scope>NUCLEOTIDE SEQUENCE [LARGE SCALE GENOMIC DNA]</scope>
</reference>
<dbReference type="Gene3D" id="3.30.420.10">
    <property type="entry name" value="Ribonuclease H-like superfamily/Ribonuclease H"/>
    <property type="match status" value="1"/>
</dbReference>
<dbReference type="FunFam" id="3.30.420.10:FF:000054">
    <property type="entry name" value="Werner Syndrome-like exonuclease"/>
    <property type="match status" value="1"/>
</dbReference>
<dbReference type="Pfam" id="PF01612">
    <property type="entry name" value="DNA_pol_A_exo1"/>
    <property type="match status" value="1"/>
</dbReference>
<dbReference type="GO" id="GO:0006139">
    <property type="term" value="P:nucleobase-containing compound metabolic process"/>
    <property type="evidence" value="ECO:0007669"/>
    <property type="project" value="InterPro"/>
</dbReference>